<dbReference type="PANTHER" id="PTHR23057">
    <property type="entry name" value="JUXTAPOSED WITH ANOTHER ZINC FINGER PROTEIN 1"/>
    <property type="match status" value="1"/>
</dbReference>
<dbReference type="GO" id="GO:0008270">
    <property type="term" value="F:zinc ion binding"/>
    <property type="evidence" value="ECO:0007669"/>
    <property type="project" value="UniProtKB-KW"/>
</dbReference>
<keyword evidence="1" id="KW-0479">Metal-binding</keyword>
<evidence type="ECO:0000256" key="3">
    <source>
        <dbReference type="ARBA" id="ARBA00022771"/>
    </source>
</evidence>
<reference evidence="7 8" key="2">
    <citation type="submission" date="2014-03" db="EMBL/GenBank/DDBJ databases">
        <title>The Genome Sequence of Anncaliia algerae insect isolate PRA339.</title>
        <authorList>
            <consortium name="The Broad Institute Genome Sequencing Platform"/>
            <consortium name="The Broad Institute Genome Sequencing Center for Infectious Disease"/>
            <person name="Cuomo C."/>
            <person name="Becnel J."/>
            <person name="Sanscrainte N."/>
            <person name="Walker B."/>
            <person name="Young S.K."/>
            <person name="Zeng Q."/>
            <person name="Gargeya S."/>
            <person name="Fitzgerald M."/>
            <person name="Haas B."/>
            <person name="Abouelleil A."/>
            <person name="Alvarado L."/>
            <person name="Arachchi H.M."/>
            <person name="Berlin A.M."/>
            <person name="Chapman S.B."/>
            <person name="Dewar J."/>
            <person name="Goldberg J."/>
            <person name="Griggs A."/>
            <person name="Gujja S."/>
            <person name="Hansen M."/>
            <person name="Howarth C."/>
            <person name="Imamovic A."/>
            <person name="Larimer J."/>
            <person name="McCowan C."/>
            <person name="Murphy C."/>
            <person name="Neiman D."/>
            <person name="Pearson M."/>
            <person name="Priest M."/>
            <person name="Roberts A."/>
            <person name="Saif S."/>
            <person name="Shea T."/>
            <person name="Sisk P."/>
            <person name="Sykes S."/>
            <person name="Wortman J."/>
            <person name="Nusbaum C."/>
            <person name="Birren B."/>
        </authorList>
    </citation>
    <scope>NUCLEOTIDE SEQUENCE [LARGE SCALE GENOMIC DNA]</scope>
    <source>
        <strain evidence="7 8">PRA339</strain>
    </source>
</reference>
<evidence type="ECO:0000313" key="7">
    <source>
        <dbReference type="EMBL" id="KCZ79335.1"/>
    </source>
</evidence>
<sequence>MFKDIDSNMNPKKTKSIDNYENSIEFCRSLHLKEKDKFLSRKHMLHPLQVTFDQILLEFEEEIFFKRSLKLHFTQPENRYPIDFNQFNTYKKESPHEYYHKKPLKEMAKLYKCEEPECDKVYTSLHGLKYHLDKGHLSNDYDKKPFVCAKTGCKKRYKNSNGLKYHLEHGHKCK</sequence>
<feature type="domain" description="C2H2-type" evidence="6">
    <location>
        <begin position="111"/>
        <end position="141"/>
    </location>
</feature>
<dbReference type="HOGENOM" id="CLU_113777_0_0_1"/>
<keyword evidence="4" id="KW-0862">Zinc</keyword>
<dbReference type="PROSITE" id="PS00028">
    <property type="entry name" value="ZINC_FINGER_C2H2_1"/>
    <property type="match status" value="2"/>
</dbReference>
<dbReference type="EMBL" id="KK365294">
    <property type="protein sequence ID" value="KCZ79335.1"/>
    <property type="molecule type" value="Genomic_DNA"/>
</dbReference>
<dbReference type="OrthoDB" id="3269380at2759"/>
<dbReference type="VEuPathDB" id="MicrosporidiaDB:H312_03270"/>
<reference evidence="8" key="1">
    <citation type="submission" date="2013-02" db="EMBL/GenBank/DDBJ databases">
        <authorList>
            <consortium name="The Broad Institute Genome Sequencing Platform"/>
            <person name="Cuomo C."/>
            <person name="Becnel J."/>
            <person name="Sanscrainte N."/>
            <person name="Walker B."/>
            <person name="Young S.K."/>
            <person name="Zeng Q."/>
            <person name="Gargeya S."/>
            <person name="Fitzgerald M."/>
            <person name="Haas B."/>
            <person name="Abouelleil A."/>
            <person name="Alvarado L."/>
            <person name="Arachchi H.M."/>
            <person name="Berlin A.M."/>
            <person name="Chapman S.B."/>
            <person name="Dewar J."/>
            <person name="Goldberg J."/>
            <person name="Griggs A."/>
            <person name="Gujja S."/>
            <person name="Hansen M."/>
            <person name="Howarth C."/>
            <person name="Imamovic A."/>
            <person name="Larimer J."/>
            <person name="McCowan C."/>
            <person name="Murphy C."/>
            <person name="Neiman D."/>
            <person name="Pearson M."/>
            <person name="Priest M."/>
            <person name="Roberts A."/>
            <person name="Saif S."/>
            <person name="Shea T."/>
            <person name="Sisk P."/>
            <person name="Sykes S."/>
            <person name="Wortman J."/>
            <person name="Nusbaum C."/>
            <person name="Birren B."/>
        </authorList>
    </citation>
    <scope>NUCLEOTIDE SEQUENCE [LARGE SCALE GENOMIC DNA]</scope>
    <source>
        <strain evidence="8">PRA339</strain>
    </source>
</reference>
<organism evidence="7 8">
    <name type="scientific">Anncaliia algerae PRA339</name>
    <dbReference type="NCBI Taxonomy" id="1288291"/>
    <lineage>
        <taxon>Eukaryota</taxon>
        <taxon>Fungi</taxon>
        <taxon>Fungi incertae sedis</taxon>
        <taxon>Microsporidia</taxon>
        <taxon>Tubulinosematoidea</taxon>
        <taxon>Tubulinosematidae</taxon>
        <taxon>Anncaliia</taxon>
    </lineage>
</organism>
<dbReference type="Proteomes" id="UP000030655">
    <property type="component" value="Unassembled WGS sequence"/>
</dbReference>
<evidence type="ECO:0000256" key="5">
    <source>
        <dbReference type="PROSITE-ProRule" id="PRU00042"/>
    </source>
</evidence>
<dbReference type="InterPro" id="IPR036236">
    <property type="entry name" value="Znf_C2H2_sf"/>
</dbReference>
<dbReference type="SMART" id="SM00355">
    <property type="entry name" value="ZnF_C2H2"/>
    <property type="match status" value="2"/>
</dbReference>
<dbReference type="PANTHER" id="PTHR23057:SF0">
    <property type="entry name" value="JUXTAPOSED WITH ANOTHER ZINC FINGER PROTEIN 1"/>
    <property type="match status" value="1"/>
</dbReference>
<dbReference type="GO" id="GO:0005634">
    <property type="term" value="C:nucleus"/>
    <property type="evidence" value="ECO:0007669"/>
    <property type="project" value="TreeGrafter"/>
</dbReference>
<keyword evidence="8" id="KW-1185">Reference proteome</keyword>
<evidence type="ECO:0000256" key="1">
    <source>
        <dbReference type="ARBA" id="ARBA00022723"/>
    </source>
</evidence>
<keyword evidence="3 5" id="KW-0863">Zinc-finger</keyword>
<evidence type="ECO:0000256" key="4">
    <source>
        <dbReference type="ARBA" id="ARBA00022833"/>
    </source>
</evidence>
<keyword evidence="2" id="KW-0677">Repeat</keyword>
<dbReference type="SUPFAM" id="SSF57667">
    <property type="entry name" value="beta-beta-alpha zinc fingers"/>
    <property type="match status" value="1"/>
</dbReference>
<protein>
    <recommendedName>
        <fullName evidence="6">C2H2-type domain-containing protein</fullName>
    </recommendedName>
</protein>
<evidence type="ECO:0000313" key="8">
    <source>
        <dbReference type="Proteomes" id="UP000030655"/>
    </source>
</evidence>
<dbReference type="STRING" id="1288291.A0A059EWN7"/>
<gene>
    <name evidence="7" type="ORF">H312_03270</name>
</gene>
<accession>A0A059EWN7</accession>
<name>A0A059EWN7_9MICR</name>
<dbReference type="InterPro" id="IPR051580">
    <property type="entry name" value="ZnF-Chromatin_assoc"/>
</dbReference>
<evidence type="ECO:0000259" key="6">
    <source>
        <dbReference type="PROSITE" id="PS50157"/>
    </source>
</evidence>
<evidence type="ECO:0000256" key="2">
    <source>
        <dbReference type="ARBA" id="ARBA00022737"/>
    </source>
</evidence>
<proteinExistence type="predicted"/>
<dbReference type="InterPro" id="IPR013087">
    <property type="entry name" value="Znf_C2H2_type"/>
</dbReference>
<dbReference type="Gene3D" id="3.30.160.60">
    <property type="entry name" value="Classic Zinc Finger"/>
    <property type="match status" value="1"/>
</dbReference>
<dbReference type="PROSITE" id="PS50157">
    <property type="entry name" value="ZINC_FINGER_C2H2_2"/>
    <property type="match status" value="1"/>
</dbReference>
<dbReference type="AlphaFoldDB" id="A0A059EWN7"/>